<proteinExistence type="predicted"/>
<dbReference type="EMBL" id="JAKJXP020000015">
    <property type="protein sequence ID" value="KAK7755159.1"/>
    <property type="molecule type" value="Genomic_DNA"/>
</dbReference>
<keyword evidence="3" id="KW-1185">Reference proteome</keyword>
<accession>A0AAN9V5X4</accession>
<name>A0AAN9V5X4_9PEZI</name>
<comment type="caution">
    <text evidence="2">The sequence shown here is derived from an EMBL/GenBank/DDBJ whole genome shotgun (WGS) entry which is preliminary data.</text>
</comment>
<protein>
    <recommendedName>
        <fullName evidence="1">Heterokaryon incompatibility domain-containing protein</fullName>
    </recommendedName>
</protein>
<organism evidence="2 3">
    <name type="scientific">Diatrype stigma</name>
    <dbReference type="NCBI Taxonomy" id="117547"/>
    <lineage>
        <taxon>Eukaryota</taxon>
        <taxon>Fungi</taxon>
        <taxon>Dikarya</taxon>
        <taxon>Ascomycota</taxon>
        <taxon>Pezizomycotina</taxon>
        <taxon>Sordariomycetes</taxon>
        <taxon>Xylariomycetidae</taxon>
        <taxon>Xylariales</taxon>
        <taxon>Diatrypaceae</taxon>
        <taxon>Diatrype</taxon>
    </lineage>
</organism>
<dbReference type="InterPro" id="IPR010730">
    <property type="entry name" value="HET"/>
</dbReference>
<evidence type="ECO:0000313" key="3">
    <source>
        <dbReference type="Proteomes" id="UP001320420"/>
    </source>
</evidence>
<dbReference type="Pfam" id="PF06985">
    <property type="entry name" value="HET"/>
    <property type="match status" value="1"/>
</dbReference>
<dbReference type="AlphaFoldDB" id="A0AAN9V5X4"/>
<feature type="domain" description="Heterokaryon incompatibility" evidence="1">
    <location>
        <begin position="23"/>
        <end position="114"/>
    </location>
</feature>
<evidence type="ECO:0000313" key="2">
    <source>
        <dbReference type="EMBL" id="KAK7755159.1"/>
    </source>
</evidence>
<reference evidence="2 3" key="1">
    <citation type="submission" date="2024-02" db="EMBL/GenBank/DDBJ databases">
        <title>De novo assembly and annotation of 12 fungi associated with fruit tree decline syndrome in Ontario, Canada.</title>
        <authorList>
            <person name="Sulman M."/>
            <person name="Ellouze W."/>
            <person name="Ilyukhin E."/>
        </authorList>
    </citation>
    <scope>NUCLEOTIDE SEQUENCE [LARGE SCALE GENOMIC DNA]</scope>
    <source>
        <strain evidence="2 3">M11/M66-122</strain>
    </source>
</reference>
<dbReference type="PANTHER" id="PTHR10622:SF10">
    <property type="entry name" value="HET DOMAIN-CONTAINING PROTEIN"/>
    <property type="match status" value="1"/>
</dbReference>
<dbReference type="Proteomes" id="UP001320420">
    <property type="component" value="Unassembled WGS sequence"/>
</dbReference>
<dbReference type="PANTHER" id="PTHR10622">
    <property type="entry name" value="HET DOMAIN-CONTAINING PROTEIN"/>
    <property type="match status" value="1"/>
</dbReference>
<gene>
    <name evidence="2" type="ORF">SLS62_002974</name>
</gene>
<sequence>MRLLNTTSFKLEEFPIEYRRPQYAILSHCWGEGEVLFEHMESMDRKALRSMKGYSKVIHSCKRARADGHRYIWIDTCCIDKRSSAELSLAINSMWNWYRHSEVCYAYLADVSAGDDYSFRRSRWFLRGWTLQELIAPEIVNFYDKNWDYIGSRYSQASQIVEITGIREHVLRRHTHGLSLNLEAHLCCKECRVTTNFDDILKSTSVATKMSWAKRRETTRIEDQSYCLLGLFGVYMPLLYGEGNRAWLRLLEEIIKCTGDQSILAFSHYDYTAFAAVTPFAPSPESFASNIEMIKGHSSKAIEEFKPYEVRGLHGKATLGPARALGFLVG</sequence>
<evidence type="ECO:0000259" key="1">
    <source>
        <dbReference type="Pfam" id="PF06985"/>
    </source>
</evidence>